<evidence type="ECO:0000313" key="2">
    <source>
        <dbReference type="EMBL" id="CAD8533209.1"/>
    </source>
</evidence>
<evidence type="ECO:0000256" key="1">
    <source>
        <dbReference type="SAM" id="Coils"/>
    </source>
</evidence>
<dbReference type="AlphaFoldDB" id="A0A7S0NT78"/>
<organism evidence="2">
    <name type="scientific">Calcidiscus leptoporus</name>
    <dbReference type="NCBI Taxonomy" id="127549"/>
    <lineage>
        <taxon>Eukaryota</taxon>
        <taxon>Haptista</taxon>
        <taxon>Haptophyta</taxon>
        <taxon>Prymnesiophyceae</taxon>
        <taxon>Coccolithales</taxon>
        <taxon>Calcidiscaceae</taxon>
        <taxon>Calcidiscus</taxon>
    </lineage>
</organism>
<proteinExistence type="predicted"/>
<gene>
    <name evidence="2" type="ORF">CLEP1334_LOCUS8464</name>
</gene>
<keyword evidence="1" id="KW-0175">Coiled coil</keyword>
<protein>
    <submittedName>
        <fullName evidence="2">Uncharacterized protein</fullName>
    </submittedName>
</protein>
<sequence length="183" mass="20356">MERPESMVLRALQQRNLAMHAACRVTDACEGLLSRSAAVQADLLKQQQRADGLVKEKAEMEADLTLLRQNEVNAGVSREHIEVLQQQLELAKSEAAHSARQSIGDASHRQAAEEAAQQLGEKLSMLREELADTRAERDSLQTTLVRKVHQRESTVRRTFRLCVHARSHATCSVPGCSDQRVAP</sequence>
<feature type="coiled-coil region" evidence="1">
    <location>
        <begin position="43"/>
        <end position="143"/>
    </location>
</feature>
<name>A0A7S0NT78_9EUKA</name>
<dbReference type="EMBL" id="HBER01016748">
    <property type="protein sequence ID" value="CAD8533209.1"/>
    <property type="molecule type" value="Transcribed_RNA"/>
</dbReference>
<reference evidence="2" key="1">
    <citation type="submission" date="2021-01" db="EMBL/GenBank/DDBJ databases">
        <authorList>
            <person name="Corre E."/>
            <person name="Pelletier E."/>
            <person name="Niang G."/>
            <person name="Scheremetjew M."/>
            <person name="Finn R."/>
            <person name="Kale V."/>
            <person name="Holt S."/>
            <person name="Cochrane G."/>
            <person name="Meng A."/>
            <person name="Brown T."/>
            <person name="Cohen L."/>
        </authorList>
    </citation>
    <scope>NUCLEOTIDE SEQUENCE</scope>
    <source>
        <strain evidence="2">RCC1130</strain>
    </source>
</reference>
<accession>A0A7S0NT78</accession>